<dbReference type="PANTHER" id="PTHR43649">
    <property type="entry name" value="ARABINOSE-BINDING PROTEIN-RELATED"/>
    <property type="match status" value="1"/>
</dbReference>
<organism evidence="4 5">
    <name type="scientific">Candidatus Pantoea communis</name>
    <dbReference type="NCBI Taxonomy" id="2608354"/>
    <lineage>
        <taxon>Bacteria</taxon>
        <taxon>Pseudomonadati</taxon>
        <taxon>Pseudomonadota</taxon>
        <taxon>Gammaproteobacteria</taxon>
        <taxon>Enterobacterales</taxon>
        <taxon>Erwiniaceae</taxon>
        <taxon>Pantoea</taxon>
    </lineage>
</organism>
<dbReference type="SUPFAM" id="SSF53850">
    <property type="entry name" value="Periplasmic binding protein-like II"/>
    <property type="match status" value="1"/>
</dbReference>
<dbReference type="Proteomes" id="UP001515780">
    <property type="component" value="Unassembled WGS sequence"/>
</dbReference>
<accession>A0ABX0RRI1</accession>
<dbReference type="InterPro" id="IPR050490">
    <property type="entry name" value="Bact_solute-bd_prot1"/>
</dbReference>
<feature type="chain" id="PRO_5045381918" evidence="3">
    <location>
        <begin position="37"/>
        <end position="447"/>
    </location>
</feature>
<evidence type="ECO:0000313" key="5">
    <source>
        <dbReference type="Proteomes" id="UP001515780"/>
    </source>
</evidence>
<comment type="similarity">
    <text evidence="2">Belongs to the bacterial solute-binding protein 1 family.</text>
</comment>
<keyword evidence="3" id="KW-0732">Signal</keyword>
<reference evidence="4 5" key="1">
    <citation type="journal article" date="2019" name="bioRxiv">
        <title>Bacteria contribute to plant secondary compound degradation in a generalist herbivore system.</title>
        <authorList>
            <person name="Francoeur C.B."/>
            <person name="Khadempour L."/>
            <person name="Moreira-Soto R.D."/>
            <person name="Gotting K."/>
            <person name="Book A.J."/>
            <person name="Pinto-Tomas A.A."/>
            <person name="Keefover-Ring K."/>
            <person name="Currie C.R."/>
        </authorList>
    </citation>
    <scope>NUCLEOTIDE SEQUENCE [LARGE SCALE GENOMIC DNA]</scope>
    <source>
        <strain evidence="4">Al-1710</strain>
    </source>
</reference>
<dbReference type="PANTHER" id="PTHR43649:SF12">
    <property type="entry name" value="DIACETYLCHITOBIOSE BINDING PROTEIN DASA"/>
    <property type="match status" value="1"/>
</dbReference>
<dbReference type="EMBL" id="VWXC01000009">
    <property type="protein sequence ID" value="NIG19684.1"/>
    <property type="molecule type" value="Genomic_DNA"/>
</dbReference>
<dbReference type="Gene3D" id="3.40.190.10">
    <property type="entry name" value="Periplasmic binding protein-like II"/>
    <property type="match status" value="2"/>
</dbReference>
<evidence type="ECO:0000313" key="4">
    <source>
        <dbReference type="EMBL" id="NIG19684.1"/>
    </source>
</evidence>
<proteinExistence type="inferred from homology"/>
<comment type="subcellular location">
    <subcellularLocation>
        <location evidence="1">Periplasm</location>
    </subcellularLocation>
</comment>
<evidence type="ECO:0000256" key="2">
    <source>
        <dbReference type="ARBA" id="ARBA00008520"/>
    </source>
</evidence>
<protein>
    <submittedName>
        <fullName evidence="4">Extracellular solute-binding protein</fullName>
    </submittedName>
</protein>
<keyword evidence="5" id="KW-1185">Reference proteome</keyword>
<evidence type="ECO:0000256" key="3">
    <source>
        <dbReference type="SAM" id="SignalP"/>
    </source>
</evidence>
<name>A0ABX0RRI1_9GAMM</name>
<sequence length="447" mass="49341">MMCDSTKRPSRMKSSLRSVSRLVSAGILLGATLATAQAVTLNEWDIYNYPQQTEAVDEAVKAFQQKNPGITIQRSVHSFEDTRIPLKLALTAGDGPQIAQVNQGGGDMGSLVKDKLLWPLDDYAKTYGWTTRFPDSILKRNRWSDKQDFGSGKLYGVASLGEMVGLYYNKALLDKAGVAVPKTLPELEAAMEKLKAAGTPPMMLGLLDGNMGQQLLSTVWEAQIESKDRKALDDLIYDVGGTFKDDKLVKAASMMKSWKVKGYFFPGFEGIGHDDAATLFQNGQAAFLVSGTWYLGQFKDNKDVHFAAMPMGEGVQHALMVGGTDLAFSITNTAKTKEQQDAAAKFIDYIVSDEMANRWLKVGFLPAGTSKNAQIPADNPLLAETYQVWVTLNEHDGLGHYLDWATPTMNAELNQNVQLLLAGRQTPEQMVTNFDNNYQRYLKTLKH</sequence>
<dbReference type="Pfam" id="PF13416">
    <property type="entry name" value="SBP_bac_8"/>
    <property type="match status" value="1"/>
</dbReference>
<dbReference type="RefSeq" id="WP_166933848.1">
    <property type="nucleotide sequence ID" value="NZ_VWXC01000009.1"/>
</dbReference>
<gene>
    <name evidence="4" type="ORF">F3J37_13495</name>
</gene>
<evidence type="ECO:0000256" key="1">
    <source>
        <dbReference type="ARBA" id="ARBA00004418"/>
    </source>
</evidence>
<feature type="signal peptide" evidence="3">
    <location>
        <begin position="1"/>
        <end position="36"/>
    </location>
</feature>
<dbReference type="InterPro" id="IPR006059">
    <property type="entry name" value="SBP"/>
</dbReference>
<comment type="caution">
    <text evidence="4">The sequence shown here is derived from an EMBL/GenBank/DDBJ whole genome shotgun (WGS) entry which is preliminary data.</text>
</comment>